<keyword evidence="11" id="KW-0012">Acyltransferase</keyword>
<dbReference type="Proteomes" id="UP000488506">
    <property type="component" value="Unassembled WGS sequence"/>
</dbReference>
<dbReference type="NCBIfam" id="TIGR00182">
    <property type="entry name" value="plsX"/>
    <property type="match status" value="1"/>
</dbReference>
<dbReference type="HAMAP" id="MF_00019">
    <property type="entry name" value="PlsX"/>
    <property type="match status" value="1"/>
</dbReference>
<evidence type="ECO:0000256" key="8">
    <source>
        <dbReference type="ARBA" id="ARBA00024069"/>
    </source>
</evidence>
<dbReference type="EC" id="2.3.1.274" evidence="8 10"/>
<organism evidence="11 12">
    <name type="scientific">Candidatus Saganbacteria bacterium</name>
    <dbReference type="NCBI Taxonomy" id="2575572"/>
    <lineage>
        <taxon>Bacteria</taxon>
        <taxon>Bacillati</taxon>
        <taxon>Saganbacteria</taxon>
    </lineage>
</organism>
<comment type="caution">
    <text evidence="11">The sequence shown here is derived from an EMBL/GenBank/DDBJ whole genome shotgun (WGS) entry which is preliminary data.</text>
</comment>
<dbReference type="Gene3D" id="3.40.718.10">
    <property type="entry name" value="Isopropylmalate Dehydrogenase"/>
    <property type="match status" value="1"/>
</dbReference>
<evidence type="ECO:0000256" key="6">
    <source>
        <dbReference type="ARBA" id="ARBA00023209"/>
    </source>
</evidence>
<dbReference type="PANTHER" id="PTHR30100:SF1">
    <property type="entry name" value="PHOSPHATE ACYLTRANSFERASE"/>
    <property type="match status" value="1"/>
</dbReference>
<dbReference type="EMBL" id="WPAF01000015">
    <property type="protein sequence ID" value="KAF0133951.1"/>
    <property type="molecule type" value="Genomic_DNA"/>
</dbReference>
<proteinExistence type="inferred from homology"/>
<name>A0A833NYE5_UNCSA</name>
<comment type="catalytic activity">
    <reaction evidence="1 10">
        <text>a fatty acyl-[ACP] + phosphate = an acyl phosphate + holo-[ACP]</text>
        <dbReference type="Rhea" id="RHEA:42292"/>
        <dbReference type="Rhea" id="RHEA-COMP:9685"/>
        <dbReference type="Rhea" id="RHEA-COMP:14125"/>
        <dbReference type="ChEBI" id="CHEBI:43474"/>
        <dbReference type="ChEBI" id="CHEBI:59918"/>
        <dbReference type="ChEBI" id="CHEBI:64479"/>
        <dbReference type="ChEBI" id="CHEBI:138651"/>
        <dbReference type="EC" id="2.3.1.274"/>
    </reaction>
</comment>
<keyword evidence="7 10" id="KW-1208">Phospholipid metabolism</keyword>
<evidence type="ECO:0000256" key="1">
    <source>
        <dbReference type="ARBA" id="ARBA00001232"/>
    </source>
</evidence>
<evidence type="ECO:0000313" key="11">
    <source>
        <dbReference type="EMBL" id="KAF0133951.1"/>
    </source>
</evidence>
<dbReference type="Pfam" id="PF02504">
    <property type="entry name" value="FA_synthesis"/>
    <property type="match status" value="1"/>
</dbReference>
<dbReference type="InterPro" id="IPR012281">
    <property type="entry name" value="Phospholipid_synth_PlsX-like"/>
</dbReference>
<keyword evidence="3 10" id="KW-0444">Lipid biosynthesis</keyword>
<evidence type="ECO:0000256" key="4">
    <source>
        <dbReference type="ARBA" id="ARBA00022679"/>
    </source>
</evidence>
<evidence type="ECO:0000256" key="7">
    <source>
        <dbReference type="ARBA" id="ARBA00023264"/>
    </source>
</evidence>
<keyword evidence="5 10" id="KW-0443">Lipid metabolism</keyword>
<comment type="subunit">
    <text evidence="9 10">Homodimer. Probably interacts with PlsY.</text>
</comment>
<gene>
    <name evidence="10" type="primary">plsX</name>
    <name evidence="11" type="ORF">FD145_973</name>
</gene>
<accession>A0A833NYE5</accession>
<comment type="similarity">
    <text evidence="10">Belongs to the PlsX family.</text>
</comment>
<dbReference type="GO" id="GO:0043811">
    <property type="term" value="F:phosphate:acyl-[acyl carrier protein] acyltransferase activity"/>
    <property type="evidence" value="ECO:0007669"/>
    <property type="project" value="UniProtKB-UniRule"/>
</dbReference>
<comment type="subcellular location">
    <subcellularLocation>
        <location evidence="10">Cytoplasm</location>
    </subcellularLocation>
    <text evidence="10">Associated with the membrane possibly through PlsY.</text>
</comment>
<dbReference type="PIRSF" id="PIRSF002465">
    <property type="entry name" value="Phsphlp_syn_PlsX"/>
    <property type="match status" value="1"/>
</dbReference>
<evidence type="ECO:0000256" key="3">
    <source>
        <dbReference type="ARBA" id="ARBA00022516"/>
    </source>
</evidence>
<dbReference type="SUPFAM" id="SSF53659">
    <property type="entry name" value="Isocitrate/Isopropylmalate dehydrogenase-like"/>
    <property type="match status" value="1"/>
</dbReference>
<dbReference type="PANTHER" id="PTHR30100">
    <property type="entry name" value="FATTY ACID/PHOSPHOLIPID SYNTHESIS PROTEIN PLSX"/>
    <property type="match status" value="1"/>
</dbReference>
<dbReference type="GO" id="GO:0008654">
    <property type="term" value="P:phospholipid biosynthetic process"/>
    <property type="evidence" value="ECO:0007669"/>
    <property type="project" value="UniProtKB-KW"/>
</dbReference>
<comment type="function">
    <text evidence="10">Catalyzes the reversible formation of acyl-phosphate (acyl-PO(4)) from acyl-[acyl-carrier-protein] (acyl-ACP). This enzyme utilizes acyl-ACP as fatty acyl donor, but not acyl-CoA.</text>
</comment>
<evidence type="ECO:0000256" key="5">
    <source>
        <dbReference type="ARBA" id="ARBA00023098"/>
    </source>
</evidence>
<evidence type="ECO:0000313" key="12">
    <source>
        <dbReference type="Proteomes" id="UP000488506"/>
    </source>
</evidence>
<evidence type="ECO:0000256" key="2">
    <source>
        <dbReference type="ARBA" id="ARBA00022490"/>
    </source>
</evidence>
<keyword evidence="6 10" id="KW-0594">Phospholipid biosynthesis</keyword>
<keyword evidence="2 10" id="KW-0963">Cytoplasm</keyword>
<dbReference type="AlphaFoldDB" id="A0A833NYE5"/>
<reference evidence="11 12" key="1">
    <citation type="submission" date="2019-12" db="EMBL/GenBank/DDBJ databases">
        <authorList>
            <person name="Wolfe R."/>
            <person name="Danczak R."/>
            <person name="Wilkins M."/>
        </authorList>
    </citation>
    <scope>NUCLEOTIDE SEQUENCE [LARGE SCALE GENOMIC DNA]</scope>
    <source>
        <strain evidence="11">X2_MaxBin.013</strain>
    </source>
</reference>
<dbReference type="UniPathway" id="UPA00085"/>
<dbReference type="InterPro" id="IPR003664">
    <property type="entry name" value="FA_synthesis"/>
</dbReference>
<dbReference type="GO" id="GO:0006633">
    <property type="term" value="P:fatty acid biosynthetic process"/>
    <property type="evidence" value="ECO:0007669"/>
    <property type="project" value="UniProtKB-UniRule"/>
</dbReference>
<evidence type="ECO:0000256" key="9">
    <source>
        <dbReference type="ARBA" id="ARBA00046608"/>
    </source>
</evidence>
<dbReference type="GO" id="GO:0005737">
    <property type="term" value="C:cytoplasm"/>
    <property type="evidence" value="ECO:0007669"/>
    <property type="project" value="UniProtKB-SubCell"/>
</dbReference>
<protein>
    <recommendedName>
        <fullName evidence="8 10">Phosphate acyltransferase</fullName>
        <ecNumber evidence="8 10">2.3.1.274</ecNumber>
    </recommendedName>
    <alternativeName>
        <fullName evidence="10">Acyl-ACP phosphotransacylase</fullName>
    </alternativeName>
    <alternativeName>
        <fullName evidence="10">Acyl-[acyl-carrier-protein]--phosphate acyltransferase</fullName>
    </alternativeName>
    <alternativeName>
        <fullName evidence="10">Phosphate-acyl-ACP acyltransferase</fullName>
    </alternativeName>
</protein>
<sequence length="327" mass="34855">MINIAVDAMGGDFAPDEIIKGACQAAGEYPDIAITLVGKKDIINKALKCCCSNISVVNAAQTIGMNESPVLAVREKKDASINVALQLAKEKKVDAVVSAGNTGAFMAAALFKLGRISGIERPAIAAIFPTANGRVLCLDMGANSDNRPKHLKQFAEMGSVYAEKVMHIKSPRVGLLNIGEEPEKGNELTLATYPLLKGSKINFIGMIESKEIISGKLDVVVCDGFIGNVILKFGESVSSFIIDLIKKELSRNAITWLAAAMMLPVFFSIKKKVDYDESGGAPFLGVDGICIKAHGRARAKAIKNAVRVAYEAVKEDIVKCIKAVEVA</sequence>
<keyword evidence="4 10" id="KW-0808">Transferase</keyword>
<evidence type="ECO:0000256" key="10">
    <source>
        <dbReference type="HAMAP-Rule" id="MF_00019"/>
    </source>
</evidence>
<comment type="pathway">
    <text evidence="10">Lipid metabolism; phospholipid metabolism.</text>
</comment>